<dbReference type="InterPro" id="IPR027417">
    <property type="entry name" value="P-loop_NTPase"/>
</dbReference>
<dbReference type="Gene3D" id="3.40.50.300">
    <property type="entry name" value="P-loop containing nucleotide triphosphate hydrolases"/>
    <property type="match status" value="1"/>
</dbReference>
<keyword evidence="4" id="KW-0378">Hydrolase</keyword>
<evidence type="ECO:0000256" key="1">
    <source>
        <dbReference type="ARBA" id="ARBA00004342"/>
    </source>
</evidence>
<dbReference type="PROSITE" id="PS51419">
    <property type="entry name" value="RAB"/>
    <property type="match status" value="1"/>
</dbReference>
<accession>A0AAD4Q9S2</accession>
<evidence type="ECO:0000313" key="4">
    <source>
        <dbReference type="EMBL" id="KAH8983203.1"/>
    </source>
</evidence>
<dbReference type="SMART" id="SM00173">
    <property type="entry name" value="RAS"/>
    <property type="match status" value="1"/>
</dbReference>
<proteinExistence type="predicted"/>
<keyword evidence="2" id="KW-0547">Nucleotide-binding</keyword>
<evidence type="ECO:0000256" key="2">
    <source>
        <dbReference type="ARBA" id="ARBA00022741"/>
    </source>
</evidence>
<dbReference type="GO" id="GO:0005525">
    <property type="term" value="F:GTP binding"/>
    <property type="evidence" value="ECO:0007669"/>
    <property type="project" value="UniProtKB-KW"/>
</dbReference>
<comment type="caution">
    <text evidence="4">The sequence shown here is derived from an EMBL/GenBank/DDBJ whole genome shotgun (WGS) entry which is preliminary data.</text>
</comment>
<name>A0AAD4Q9S2_9AGAM</name>
<gene>
    <name evidence="4" type="ORF">EDB92DRAFT_1891563</name>
</gene>
<dbReference type="Proteomes" id="UP001201163">
    <property type="component" value="Unassembled WGS sequence"/>
</dbReference>
<dbReference type="GO" id="GO:0007165">
    <property type="term" value="P:signal transduction"/>
    <property type="evidence" value="ECO:0007669"/>
    <property type="project" value="InterPro"/>
</dbReference>
<dbReference type="AlphaFoldDB" id="A0AAD4Q9S2"/>
<keyword evidence="5" id="KW-1185">Reference proteome</keyword>
<comment type="subcellular location">
    <subcellularLocation>
        <location evidence="1">Cell membrane</location>
        <topology evidence="1">Lipid-anchor</topology>
        <orientation evidence="1">Cytoplasmic side</orientation>
    </subcellularLocation>
</comment>
<sequence>MASGLQYMRHGEGFLLVYSITDRDSFDSISAYHRQILRVKDTESVPIVLVGNKCDLENERRIDKNGCRFVETSAKLGLNVTGAFLDLVRRIRDRNKELLHLRRISRIVSSSPTLELPGAGCWNSGCIVS</sequence>
<keyword evidence="3" id="KW-0342">GTP-binding</keyword>
<dbReference type="GO" id="GO:0003924">
    <property type="term" value="F:GTPase activity"/>
    <property type="evidence" value="ECO:0007669"/>
    <property type="project" value="InterPro"/>
</dbReference>
<dbReference type="SMART" id="SM00175">
    <property type="entry name" value="RAB"/>
    <property type="match status" value="1"/>
</dbReference>
<dbReference type="InterPro" id="IPR001806">
    <property type="entry name" value="Small_GTPase"/>
</dbReference>
<dbReference type="GO" id="GO:0005886">
    <property type="term" value="C:plasma membrane"/>
    <property type="evidence" value="ECO:0007669"/>
    <property type="project" value="UniProtKB-SubCell"/>
</dbReference>
<dbReference type="Pfam" id="PF00071">
    <property type="entry name" value="Ras"/>
    <property type="match status" value="1"/>
</dbReference>
<protein>
    <submittedName>
        <fullName evidence="4">P-loop containing nucleoside triphosphate hydrolase protein</fullName>
    </submittedName>
</protein>
<dbReference type="SUPFAM" id="SSF52540">
    <property type="entry name" value="P-loop containing nucleoside triphosphate hydrolases"/>
    <property type="match status" value="1"/>
</dbReference>
<evidence type="ECO:0000313" key="5">
    <source>
        <dbReference type="Proteomes" id="UP001201163"/>
    </source>
</evidence>
<reference evidence="4" key="1">
    <citation type="submission" date="2022-01" db="EMBL/GenBank/DDBJ databases">
        <title>Comparative genomics reveals a dynamic genome evolution in the ectomycorrhizal milk-cap (Lactarius) mushrooms.</title>
        <authorList>
            <consortium name="DOE Joint Genome Institute"/>
            <person name="Lebreton A."/>
            <person name="Tang N."/>
            <person name="Kuo A."/>
            <person name="LaButti K."/>
            <person name="Drula E."/>
            <person name="Barry K."/>
            <person name="Clum A."/>
            <person name="Lipzen A."/>
            <person name="Mousain D."/>
            <person name="Ng V."/>
            <person name="Wang R."/>
            <person name="Wang X."/>
            <person name="Dai Y."/>
            <person name="Henrissat B."/>
            <person name="Grigoriev I.V."/>
            <person name="Guerin-Laguette A."/>
            <person name="Yu F."/>
            <person name="Martin F.M."/>
        </authorList>
    </citation>
    <scope>NUCLEOTIDE SEQUENCE</scope>
    <source>
        <strain evidence="4">QP</strain>
    </source>
</reference>
<dbReference type="PROSITE" id="PS51421">
    <property type="entry name" value="RAS"/>
    <property type="match status" value="1"/>
</dbReference>
<dbReference type="PANTHER" id="PTHR24070">
    <property type="entry name" value="RAS, DI-RAS, AND RHEB FAMILY MEMBERS OF SMALL GTPASE SUPERFAMILY"/>
    <property type="match status" value="1"/>
</dbReference>
<evidence type="ECO:0000256" key="3">
    <source>
        <dbReference type="ARBA" id="ARBA00023134"/>
    </source>
</evidence>
<dbReference type="InterPro" id="IPR020849">
    <property type="entry name" value="Small_GTPase_Ras-type"/>
</dbReference>
<organism evidence="4 5">
    <name type="scientific">Lactarius akahatsu</name>
    <dbReference type="NCBI Taxonomy" id="416441"/>
    <lineage>
        <taxon>Eukaryota</taxon>
        <taxon>Fungi</taxon>
        <taxon>Dikarya</taxon>
        <taxon>Basidiomycota</taxon>
        <taxon>Agaricomycotina</taxon>
        <taxon>Agaricomycetes</taxon>
        <taxon>Russulales</taxon>
        <taxon>Russulaceae</taxon>
        <taxon>Lactarius</taxon>
    </lineage>
</organism>
<dbReference type="EMBL" id="JAKELL010000091">
    <property type="protein sequence ID" value="KAH8983203.1"/>
    <property type="molecule type" value="Genomic_DNA"/>
</dbReference>